<comment type="subcellular location">
    <subcellularLocation>
        <location evidence="1">Cytoplasm</location>
        <location evidence="1">Cytoskeleton</location>
    </subcellularLocation>
</comment>
<feature type="compositionally biased region" description="Acidic residues" evidence="9">
    <location>
        <begin position="391"/>
        <end position="402"/>
    </location>
</feature>
<dbReference type="PROSITE" id="PS50067">
    <property type="entry name" value="KINESIN_MOTOR_2"/>
    <property type="match status" value="1"/>
</dbReference>
<evidence type="ECO:0000313" key="11">
    <source>
        <dbReference type="EMBL" id="KAI6647373.1"/>
    </source>
</evidence>
<feature type="compositionally biased region" description="Acidic residues" evidence="9">
    <location>
        <begin position="1438"/>
        <end position="1448"/>
    </location>
</feature>
<evidence type="ECO:0000256" key="1">
    <source>
        <dbReference type="ARBA" id="ARBA00004245"/>
    </source>
</evidence>
<feature type="compositionally biased region" description="Polar residues" evidence="9">
    <location>
        <begin position="818"/>
        <end position="829"/>
    </location>
</feature>
<evidence type="ECO:0000256" key="8">
    <source>
        <dbReference type="SAM" id="Coils"/>
    </source>
</evidence>
<dbReference type="InterPro" id="IPR036961">
    <property type="entry name" value="Kinesin_motor_dom_sf"/>
</dbReference>
<dbReference type="SUPFAM" id="SSF52540">
    <property type="entry name" value="P-loop containing nucleoside triphosphate hydrolases"/>
    <property type="match status" value="1"/>
</dbReference>
<comment type="similarity">
    <text evidence="7">Belongs to the TRAFAC class myosin-kinesin ATPase superfamily. Kinesin family.</text>
</comment>
<feature type="binding site" evidence="7">
    <location>
        <begin position="85"/>
        <end position="92"/>
    </location>
    <ligand>
        <name>ATP</name>
        <dbReference type="ChEBI" id="CHEBI:30616"/>
    </ligand>
</feature>
<feature type="compositionally biased region" description="Low complexity" evidence="9">
    <location>
        <begin position="414"/>
        <end position="432"/>
    </location>
</feature>
<proteinExistence type="inferred from homology"/>
<feature type="compositionally biased region" description="Polar residues" evidence="9">
    <location>
        <begin position="1208"/>
        <end position="1217"/>
    </location>
</feature>
<evidence type="ECO:0000256" key="9">
    <source>
        <dbReference type="SAM" id="MobiDB-lite"/>
    </source>
</evidence>
<dbReference type="PANTHER" id="PTHR47969:SF15">
    <property type="entry name" value="CHROMOSOME-ASSOCIATED KINESIN KIF4A-RELATED"/>
    <property type="match status" value="1"/>
</dbReference>
<dbReference type="Pfam" id="PF00225">
    <property type="entry name" value="Kinesin"/>
    <property type="match status" value="1"/>
</dbReference>
<feature type="region of interest" description="Disordered" evidence="9">
    <location>
        <begin position="1133"/>
        <end position="1173"/>
    </location>
</feature>
<keyword evidence="2" id="KW-0963">Cytoplasm</keyword>
<keyword evidence="7" id="KW-0505">Motor protein</keyword>
<reference evidence="11 12" key="1">
    <citation type="journal article" date="2023" name="BMC Biol.">
        <title>The compact genome of the sponge Oopsacas minuta (Hexactinellida) is lacking key metazoan core genes.</title>
        <authorList>
            <person name="Santini S."/>
            <person name="Schenkelaars Q."/>
            <person name="Jourda C."/>
            <person name="Duchesne M."/>
            <person name="Belahbib H."/>
            <person name="Rocher C."/>
            <person name="Selva M."/>
            <person name="Riesgo A."/>
            <person name="Vervoort M."/>
            <person name="Leys S.P."/>
            <person name="Kodjabachian L."/>
            <person name="Le Bivic A."/>
            <person name="Borchiellini C."/>
            <person name="Claverie J.M."/>
            <person name="Renard E."/>
        </authorList>
    </citation>
    <scope>NUCLEOTIDE SEQUENCE [LARGE SCALE GENOMIC DNA]</scope>
    <source>
        <strain evidence="11">SPO-2</strain>
    </source>
</reference>
<dbReference type="PRINTS" id="PR00380">
    <property type="entry name" value="KINESINHEAVY"/>
</dbReference>
<sequence length="2392" mass="268002">MPAIPVKVAVKIRPLNKRESHEKECTIITDAGDLKTLKLGKDGKLFTYDWVVDHTDSSLEFYKNSVSGLVTGLFDGFNATVLAYGQTGSGKTYSMGTSGKMADTAEENWGVVPRAARQIFQLIDAVEQKYYGMKYQPKILVDTQFLELYQDVIVDLYDHKNPIPPKIIQHPIDGIKVGSSVKAANSPEMIIDLLQKGAINRQVGGTLMNAESSRSHAIFIINITQKLPEFEKANDESKPDINELAAKFCLVDLAGSERLGKTGAEGGRKQEGISINKGLLSLGNVISALGSAKKKLHVNYRDTKLTFLLKDSLGGNSKTLMIACISPSAGEINETKNTLEYANRARNIKNTPKKNQDGASLQISLLKEQIEKLQNCLKRCTCGAAEGMQVEAEDEAEETADQLEDRSTSCDPDTLSVTPVPPSDTSTPCTPSNERLLPQHKSSVNPVAQYQEVQNFISLQKNEEMEATIKSLHLANKKISRQLADYKTRLDVNKIRYKVKDEDELDTKLTQLLHDSHLKNEELELEMYQRRKYYSLLNEYRKKKEVLFQRLESQPMTEDILSLAQEDIDKRKMFYESLPDYILKPKPKRKRKRSKHFKMSTQSRDFCPLPRQESMCLFNPTDFDNASTEAIAVMHKAEELHSTFISKQFFSKKKIYRRDSEVIKSIERKGSGALILDPNTHTSVEEVTSEQKASVHQVELGNQTRQEFVDNLQFSGADSMVQNDSSLVNASDNASTSGEGTIKQELEEQIHNAEQLHNAEQFRDRNGNDKKQSESNVEQQKSSLYSVSDYIDASGEVLAIIEKSKAQDDMKRARTSLKETQNSKSLSETKSNDEQEHSLYSASDWADASAEVLVMMQKAQVQHDRKRARTSLKETQDSKSLSEPKSNDEQEAPLYSASDWADASGEVLVMMQKAQVQHDRKRARASLKGTQDSKSLSDPKSNDEQEHSLYSASDWADASGEVLVMMHKAQVQHDRKRARTSLKGTQDSESLSEPKSNGEQETPLYSASDWADASGEVLVMMQKAQVQHDRKRARASLKETQDSKSLSEAKSNGEQETPLYSASDWADASGEVLVMMQKAQVQHDRKRARASLKETQDSKSLSEAKSNGEQDTPLYSASDWADASGEVLVMMQKAQVQHDRKRARASLKETQDSKSLSEAKSNDEQETPLYSASDWADASGEVLVMMQKAQVQHDRKRARASLKETQDSKSLSETISNDEQEHSLYSASDWADASGEVLVMMHKAQVQHDRKRAQKLLKEKEDSQREIDTTTSVQQQSQNTTHPSDDPDSPDEIFLKPVSRTTTKNSLRDVAISSNESEGSQSDLINTLHVIEEQYSEENSQQSQPKPAEICVPQQQIKSDNEEVGNFDLSETQPHPYGDLISSLPEEDQAVQGELINNAVTEGASVHFQESTIEGTHNEPVYPLHLDYFSSSDRDSYETDSDVEDLDPSDPNNTIWNPDVAAIMEDITIRKGLLVLIEKDKQHNVILTKQTRGRIRDLEGKIQVMEKEMDTNKYELRECKNKLKQGDAKTKLADFEKKVLKLTKDLEEEKKLAKRREAANKELYLAQGAKKWKEAFEKSEVERKALSASLKVTMHKMETIKIEQAKQIKTFEKRCEKEENINKDKVREMDKLVKRYKTEDGKKDKLIEDSKKKVTSITQECSKLSIDLKETKSTLTKKIKELTKNVSALTAASKKEKKATSPGKTNVKKMGPPRVPSLRESKEQSEKDRAQSIEIIEKMVTHLLNKSEVSQQIRMMVEKRVIQQVTAKKKELLKKPTPSKKSQREVYKGYGPGKDVKAILPEVKRVIGSRIPEEVANYVTPMDERRAKRALELLFLCLIYDGVVNKVKLLEEEQLNCAMKQLSESVTKMEEIKDFIENQIILSKDNLDTTRIRRCYSTDDSTYVKLISKNNLITQSEEKSSPQISQKLKCNSANKPVLGSNPAPCSAISKRLNPPTNTSNTNLKSSMIKPSSRSAIQPKPIKNINNPNIPKSALKSPTKVQSVAPHAMSQLPAPLRIPVKRIVSESLSPLSPTPHTLTRSPSNENSTFSPISTVPEIPSPLTNSFSNPNHIPLVSLPNLTSNKRARTSIAQANSPTNIQPKTLTNKSIVKPSTRQANTSTNKQLVKATSRTNSPTNIQPNTVTNNQPHKQPSITQPSTPTGTQSKFPKNTSQPKLGVNSRTNLRLTRTLSNPPIETRSDSPTNPNTAKQTNNTQNPANNPENTSTKPQASVQPGKQSLPTNRQKNSPNRSIQTNLPASPRASTKGSSIAIPASRSDQQPRRKLFVPKQSSYKSKGVDIVKPLSLCKINPRSSTLSLLLEEDSIITSSPESYIRFLDLETLKEKYCIEPKRLPGIIKKMEYRMSDQRLFVICGKKVNVSSILLVIILSLMHLQ</sequence>
<dbReference type="GO" id="GO:0007018">
    <property type="term" value="P:microtubule-based movement"/>
    <property type="evidence" value="ECO:0007669"/>
    <property type="project" value="InterPro"/>
</dbReference>
<dbReference type="GO" id="GO:0008017">
    <property type="term" value="F:microtubule binding"/>
    <property type="evidence" value="ECO:0007669"/>
    <property type="project" value="InterPro"/>
</dbReference>
<dbReference type="InterPro" id="IPR027640">
    <property type="entry name" value="Kinesin-like_fam"/>
</dbReference>
<keyword evidence="4 7" id="KW-0067">ATP-binding</keyword>
<comment type="caution">
    <text evidence="11">The sequence shown here is derived from an EMBL/GenBank/DDBJ whole genome shotgun (WGS) entry which is preliminary data.</text>
</comment>
<feature type="region of interest" description="Disordered" evidence="9">
    <location>
        <begin position="1257"/>
        <end position="1300"/>
    </location>
</feature>
<feature type="compositionally biased region" description="Low complexity" evidence="9">
    <location>
        <begin position="1952"/>
        <end position="1966"/>
    </location>
</feature>
<dbReference type="GO" id="GO:0051231">
    <property type="term" value="P:spindle elongation"/>
    <property type="evidence" value="ECO:0007669"/>
    <property type="project" value="TreeGrafter"/>
</dbReference>
<evidence type="ECO:0000256" key="3">
    <source>
        <dbReference type="ARBA" id="ARBA00022741"/>
    </source>
</evidence>
<dbReference type="InterPro" id="IPR027417">
    <property type="entry name" value="P-loop_NTPase"/>
</dbReference>
<feature type="region of interest" description="Disordered" evidence="9">
    <location>
        <begin position="1194"/>
        <end position="1222"/>
    </location>
</feature>
<name>A0AAV7JF05_9METZ</name>
<feature type="region of interest" description="Disordered" evidence="9">
    <location>
        <begin position="1945"/>
        <end position="1991"/>
    </location>
</feature>
<feature type="region of interest" description="Disordered" evidence="9">
    <location>
        <begin position="1691"/>
        <end position="1728"/>
    </location>
</feature>
<feature type="compositionally biased region" description="Low complexity" evidence="9">
    <location>
        <begin position="1269"/>
        <end position="1281"/>
    </location>
</feature>
<feature type="compositionally biased region" description="Polar residues" evidence="9">
    <location>
        <begin position="982"/>
        <end position="1005"/>
    </location>
</feature>
<organism evidence="11 12">
    <name type="scientific">Oopsacas minuta</name>
    <dbReference type="NCBI Taxonomy" id="111878"/>
    <lineage>
        <taxon>Eukaryota</taxon>
        <taxon>Metazoa</taxon>
        <taxon>Porifera</taxon>
        <taxon>Hexactinellida</taxon>
        <taxon>Hexasterophora</taxon>
        <taxon>Lyssacinosida</taxon>
        <taxon>Leucopsacidae</taxon>
        <taxon>Oopsacas</taxon>
    </lineage>
</organism>
<dbReference type="InterPro" id="IPR001752">
    <property type="entry name" value="Kinesin_motor_dom"/>
</dbReference>
<feature type="region of interest" description="Disordered" evidence="9">
    <location>
        <begin position="1084"/>
        <end position="1117"/>
    </location>
</feature>
<evidence type="ECO:0000256" key="7">
    <source>
        <dbReference type="PROSITE-ProRule" id="PRU00283"/>
    </source>
</evidence>
<evidence type="ECO:0000256" key="5">
    <source>
        <dbReference type="ARBA" id="ARBA00023054"/>
    </source>
</evidence>
<feature type="region of interest" description="Disordered" evidence="9">
    <location>
        <begin position="969"/>
        <end position="1005"/>
    </location>
</feature>
<feature type="region of interest" description="Disordered" evidence="9">
    <location>
        <begin position="1023"/>
        <end position="1062"/>
    </location>
</feature>
<keyword evidence="6" id="KW-0206">Cytoskeleton</keyword>
<dbReference type="GO" id="GO:0005524">
    <property type="term" value="F:ATP binding"/>
    <property type="evidence" value="ECO:0007669"/>
    <property type="project" value="UniProtKB-UniRule"/>
</dbReference>
<evidence type="ECO:0000259" key="10">
    <source>
        <dbReference type="PROSITE" id="PS50067"/>
    </source>
</evidence>
<evidence type="ECO:0000256" key="2">
    <source>
        <dbReference type="ARBA" id="ARBA00022490"/>
    </source>
</evidence>
<dbReference type="Gene3D" id="3.40.850.10">
    <property type="entry name" value="Kinesin motor domain"/>
    <property type="match status" value="1"/>
</dbReference>
<dbReference type="Proteomes" id="UP001165289">
    <property type="component" value="Unassembled WGS sequence"/>
</dbReference>
<evidence type="ECO:0000256" key="6">
    <source>
        <dbReference type="ARBA" id="ARBA00023212"/>
    </source>
</evidence>
<evidence type="ECO:0000256" key="4">
    <source>
        <dbReference type="ARBA" id="ARBA00022840"/>
    </source>
</evidence>
<gene>
    <name evidence="11" type="ORF">LOD99_12369</name>
</gene>
<feature type="coiled-coil region" evidence="8">
    <location>
        <begin position="1488"/>
        <end position="1552"/>
    </location>
</feature>
<feature type="compositionally biased region" description="Polar residues" evidence="9">
    <location>
        <begin position="2224"/>
        <end position="2266"/>
    </location>
</feature>
<feature type="region of interest" description="Disordered" evidence="9">
    <location>
        <begin position="2090"/>
        <end position="2282"/>
    </location>
</feature>
<feature type="compositionally biased region" description="Low complexity" evidence="9">
    <location>
        <begin position="1978"/>
        <end position="1991"/>
    </location>
</feature>
<feature type="compositionally biased region" description="Basic and acidic residues" evidence="9">
    <location>
        <begin position="871"/>
        <end position="888"/>
    </location>
</feature>
<feature type="region of interest" description="Disordered" evidence="9">
    <location>
        <begin position="805"/>
        <end position="840"/>
    </location>
</feature>
<feature type="region of interest" description="Disordered" evidence="9">
    <location>
        <begin position="913"/>
        <end position="950"/>
    </location>
</feature>
<dbReference type="SMART" id="SM00129">
    <property type="entry name" value="KISc"/>
    <property type="match status" value="1"/>
</dbReference>
<feature type="compositionally biased region" description="Basic and acidic residues" evidence="9">
    <location>
        <begin position="1257"/>
        <end position="1268"/>
    </location>
</feature>
<dbReference type="GO" id="GO:0005875">
    <property type="term" value="C:microtubule associated complex"/>
    <property type="evidence" value="ECO:0007669"/>
    <property type="project" value="TreeGrafter"/>
</dbReference>
<feature type="compositionally biased region" description="Basic and acidic residues" evidence="9">
    <location>
        <begin position="935"/>
        <end position="947"/>
    </location>
</feature>
<dbReference type="GO" id="GO:0007052">
    <property type="term" value="P:mitotic spindle organization"/>
    <property type="evidence" value="ECO:0007669"/>
    <property type="project" value="TreeGrafter"/>
</dbReference>
<feature type="region of interest" description="Disordered" evidence="9">
    <location>
        <begin position="391"/>
        <end position="433"/>
    </location>
</feature>
<protein>
    <recommendedName>
        <fullName evidence="10">Kinesin motor domain-containing protein</fullName>
    </recommendedName>
</protein>
<feature type="compositionally biased region" description="Basic and acidic residues" evidence="9">
    <location>
        <begin position="1036"/>
        <end position="1053"/>
    </location>
</feature>
<feature type="compositionally biased region" description="Basic and acidic residues" evidence="9">
    <location>
        <begin position="1717"/>
        <end position="1728"/>
    </location>
</feature>
<accession>A0AAV7JF05</accession>
<dbReference type="PROSITE" id="PS00411">
    <property type="entry name" value="KINESIN_MOTOR_1"/>
    <property type="match status" value="1"/>
</dbReference>
<feature type="compositionally biased region" description="Basic and acidic residues" evidence="9">
    <location>
        <begin position="1146"/>
        <end position="1163"/>
    </location>
</feature>
<dbReference type="EMBL" id="JAKMXF010000343">
    <property type="protein sequence ID" value="KAI6647373.1"/>
    <property type="molecule type" value="Genomic_DNA"/>
</dbReference>
<keyword evidence="3 7" id="KW-0547">Nucleotide-binding</keyword>
<feature type="compositionally biased region" description="Polar residues" evidence="9">
    <location>
        <begin position="2090"/>
        <end position="2193"/>
    </location>
</feature>
<dbReference type="GO" id="GO:0003777">
    <property type="term" value="F:microtubule motor activity"/>
    <property type="evidence" value="ECO:0007669"/>
    <property type="project" value="InterPro"/>
</dbReference>
<feature type="region of interest" description="Disordered" evidence="9">
    <location>
        <begin position="859"/>
        <end position="893"/>
    </location>
</feature>
<feature type="domain" description="Kinesin motor" evidence="10">
    <location>
        <begin position="5"/>
        <end position="348"/>
    </location>
</feature>
<feature type="region of interest" description="Disordered" evidence="9">
    <location>
        <begin position="1433"/>
        <end position="1453"/>
    </location>
</feature>
<feature type="compositionally biased region" description="Low complexity" evidence="9">
    <location>
        <begin position="2201"/>
        <end position="2223"/>
    </location>
</feature>
<keyword evidence="5 8" id="KW-0175">Coiled coil</keyword>
<dbReference type="PANTHER" id="PTHR47969">
    <property type="entry name" value="CHROMOSOME-ASSOCIATED KINESIN KIF4A-RELATED"/>
    <property type="match status" value="1"/>
</dbReference>
<keyword evidence="12" id="KW-1185">Reference proteome</keyword>
<dbReference type="InterPro" id="IPR019821">
    <property type="entry name" value="Kinesin_motor_CS"/>
</dbReference>
<feature type="compositionally biased region" description="Basic and acidic residues" evidence="9">
    <location>
        <begin position="1091"/>
        <end position="1108"/>
    </location>
</feature>
<feature type="region of interest" description="Disordered" evidence="9">
    <location>
        <begin position="2028"/>
        <end position="2049"/>
    </location>
</feature>
<evidence type="ECO:0000313" key="12">
    <source>
        <dbReference type="Proteomes" id="UP001165289"/>
    </source>
</evidence>